<dbReference type="InterPro" id="IPR014036">
    <property type="entry name" value="DeoR-like_C"/>
</dbReference>
<dbReference type="EMBL" id="CP049887">
    <property type="protein sequence ID" value="QIL47784.1"/>
    <property type="molecule type" value="Genomic_DNA"/>
</dbReference>
<sequence>MLTEERQQAILSLLNEKNIIKTRELMSSLDVSESTIRRDLQEMEAAGILKRVHGGAKRTIKLESELDMEAKSSKNVHEKNSIGAYAASLVTEGEFIYLDAGTTTYEMLPFLKDKTIHVVTNSVQHASAGIDLGLQITMIGGAIRNTTKAAVSHQAIEQIKMCYFDKAFMGANGVHDEYGYTTVDAEEAAIKKVAMHQSQQVFVLADKTKFDKVNFSKIGNIEEALLITDLLQEEQLARLKNKTTIKEVLK</sequence>
<dbReference type="Pfam" id="PF00455">
    <property type="entry name" value="DeoRC"/>
    <property type="match status" value="1"/>
</dbReference>
<dbReference type="Gene3D" id="3.40.50.1360">
    <property type="match status" value="1"/>
</dbReference>
<dbReference type="GO" id="GO:0003700">
    <property type="term" value="F:DNA-binding transcription factor activity"/>
    <property type="evidence" value="ECO:0007669"/>
    <property type="project" value="InterPro"/>
</dbReference>
<keyword evidence="2" id="KW-0238">DNA-binding</keyword>
<evidence type="ECO:0000313" key="6">
    <source>
        <dbReference type="Proteomes" id="UP000501747"/>
    </source>
</evidence>
<dbReference type="PANTHER" id="PTHR30363">
    <property type="entry name" value="HTH-TYPE TRANSCRIPTIONAL REGULATOR SRLR-RELATED"/>
    <property type="match status" value="1"/>
</dbReference>
<dbReference type="InterPro" id="IPR018356">
    <property type="entry name" value="Tscrpt_reg_HTH_DeoR_CS"/>
</dbReference>
<organism evidence="5 6">
    <name type="scientific">Vagococcus hydrophili</name>
    <dbReference type="NCBI Taxonomy" id="2714947"/>
    <lineage>
        <taxon>Bacteria</taxon>
        <taxon>Bacillati</taxon>
        <taxon>Bacillota</taxon>
        <taxon>Bacilli</taxon>
        <taxon>Lactobacillales</taxon>
        <taxon>Enterococcaceae</taxon>
        <taxon>Vagococcus</taxon>
    </lineage>
</organism>
<dbReference type="InterPro" id="IPR001034">
    <property type="entry name" value="DeoR_HTH"/>
</dbReference>
<keyword evidence="3" id="KW-0804">Transcription</keyword>
<feature type="domain" description="HTH deoR-type" evidence="4">
    <location>
        <begin position="3"/>
        <end position="58"/>
    </location>
</feature>
<dbReference type="Gene3D" id="1.10.10.10">
    <property type="entry name" value="Winged helix-like DNA-binding domain superfamily/Winged helix DNA-binding domain"/>
    <property type="match status" value="1"/>
</dbReference>
<dbReference type="KEGG" id="vhy:G7082_04120"/>
<protein>
    <submittedName>
        <fullName evidence="5">DeoR/GlpR transcriptional regulator</fullName>
    </submittedName>
</protein>
<keyword evidence="6" id="KW-1185">Reference proteome</keyword>
<dbReference type="SUPFAM" id="SSF46785">
    <property type="entry name" value="Winged helix' DNA-binding domain"/>
    <property type="match status" value="1"/>
</dbReference>
<dbReference type="PROSITE" id="PS51000">
    <property type="entry name" value="HTH_DEOR_2"/>
    <property type="match status" value="1"/>
</dbReference>
<dbReference type="RefSeq" id="WP_166033956.1">
    <property type="nucleotide sequence ID" value="NZ_CP049887.1"/>
</dbReference>
<evidence type="ECO:0000313" key="5">
    <source>
        <dbReference type="EMBL" id="QIL47784.1"/>
    </source>
</evidence>
<name>A0A6G8ARU3_9ENTE</name>
<evidence type="ECO:0000256" key="2">
    <source>
        <dbReference type="ARBA" id="ARBA00023125"/>
    </source>
</evidence>
<proteinExistence type="predicted"/>
<dbReference type="PRINTS" id="PR00037">
    <property type="entry name" value="HTHLACR"/>
</dbReference>
<evidence type="ECO:0000256" key="3">
    <source>
        <dbReference type="ARBA" id="ARBA00023163"/>
    </source>
</evidence>
<reference evidence="5 6" key="1">
    <citation type="submission" date="2020-03" db="EMBL/GenBank/DDBJ databases">
        <title>Vagococcus sp. nov., isolated from beetles.</title>
        <authorList>
            <person name="Hyun D.-W."/>
            <person name="Bae J.-W."/>
        </authorList>
    </citation>
    <scope>NUCLEOTIDE SEQUENCE [LARGE SCALE GENOMIC DNA]</scope>
    <source>
        <strain evidence="5 6">HDW17B</strain>
    </source>
</reference>
<dbReference type="Proteomes" id="UP000501747">
    <property type="component" value="Chromosome"/>
</dbReference>
<dbReference type="Pfam" id="PF08220">
    <property type="entry name" value="HTH_DeoR"/>
    <property type="match status" value="1"/>
</dbReference>
<dbReference type="InterPro" id="IPR037171">
    <property type="entry name" value="NagB/RpiA_transferase-like"/>
</dbReference>
<evidence type="ECO:0000256" key="1">
    <source>
        <dbReference type="ARBA" id="ARBA00023015"/>
    </source>
</evidence>
<dbReference type="PANTHER" id="PTHR30363:SF56">
    <property type="entry name" value="TRANSCRIPTIONAL REGULATOR, DEOR FAMILY"/>
    <property type="match status" value="1"/>
</dbReference>
<dbReference type="SMART" id="SM00420">
    <property type="entry name" value="HTH_DEOR"/>
    <property type="match status" value="1"/>
</dbReference>
<dbReference type="GO" id="GO:0003677">
    <property type="term" value="F:DNA binding"/>
    <property type="evidence" value="ECO:0007669"/>
    <property type="project" value="UniProtKB-KW"/>
</dbReference>
<dbReference type="AlphaFoldDB" id="A0A6G8ARU3"/>
<dbReference type="SMART" id="SM01134">
    <property type="entry name" value="DeoRC"/>
    <property type="match status" value="1"/>
</dbReference>
<dbReference type="SUPFAM" id="SSF100950">
    <property type="entry name" value="NagB/RpiA/CoA transferase-like"/>
    <property type="match status" value="1"/>
</dbReference>
<dbReference type="InterPro" id="IPR050313">
    <property type="entry name" value="Carb_Metab_HTH_regulators"/>
</dbReference>
<dbReference type="PROSITE" id="PS00894">
    <property type="entry name" value="HTH_DEOR_1"/>
    <property type="match status" value="1"/>
</dbReference>
<evidence type="ECO:0000259" key="4">
    <source>
        <dbReference type="PROSITE" id="PS51000"/>
    </source>
</evidence>
<keyword evidence="1" id="KW-0805">Transcription regulation</keyword>
<gene>
    <name evidence="5" type="ORF">G7082_04120</name>
</gene>
<dbReference type="InterPro" id="IPR036390">
    <property type="entry name" value="WH_DNA-bd_sf"/>
</dbReference>
<accession>A0A6G8ARU3</accession>
<dbReference type="InterPro" id="IPR036388">
    <property type="entry name" value="WH-like_DNA-bd_sf"/>
</dbReference>